<dbReference type="Pfam" id="PF12836">
    <property type="entry name" value="HHH_3"/>
    <property type="match status" value="1"/>
</dbReference>
<gene>
    <name evidence="2" type="ORF">GCM10009425_13030</name>
</gene>
<dbReference type="EMBL" id="BMNW01000002">
    <property type="protein sequence ID" value="GGM03098.1"/>
    <property type="molecule type" value="Genomic_DNA"/>
</dbReference>
<dbReference type="PANTHER" id="PTHR21180">
    <property type="entry name" value="ENDONUCLEASE/EXONUCLEASE/PHOSPHATASE FAMILY DOMAIN-CONTAINING PROTEIN 1"/>
    <property type="match status" value="1"/>
</dbReference>
<evidence type="ECO:0000313" key="3">
    <source>
        <dbReference type="Proteomes" id="UP000616499"/>
    </source>
</evidence>
<evidence type="ECO:0000313" key="2">
    <source>
        <dbReference type="EMBL" id="GGM03098.1"/>
    </source>
</evidence>
<dbReference type="RefSeq" id="WP_188865291.1">
    <property type="nucleotide sequence ID" value="NZ_BMNW01000002.1"/>
</dbReference>
<organism evidence="2 3">
    <name type="scientific">Pseudomonas asuensis</name>
    <dbReference type="NCBI Taxonomy" id="1825787"/>
    <lineage>
        <taxon>Bacteria</taxon>
        <taxon>Pseudomonadati</taxon>
        <taxon>Pseudomonadota</taxon>
        <taxon>Gammaproteobacteria</taxon>
        <taxon>Pseudomonadales</taxon>
        <taxon>Pseudomonadaceae</taxon>
        <taxon>Pseudomonas</taxon>
    </lineage>
</organism>
<dbReference type="InterPro" id="IPR010994">
    <property type="entry name" value="RuvA_2-like"/>
</dbReference>
<dbReference type="SUPFAM" id="SSF47781">
    <property type="entry name" value="RuvA domain 2-like"/>
    <property type="match status" value="1"/>
</dbReference>
<proteinExistence type="predicted"/>
<dbReference type="NCBIfam" id="TIGR00426">
    <property type="entry name" value="competence protein ComEA helix-hairpin-helix repeat region"/>
    <property type="match status" value="1"/>
</dbReference>
<feature type="signal peptide" evidence="1">
    <location>
        <begin position="1"/>
        <end position="24"/>
    </location>
</feature>
<sequence length="122" mass="13295">MRKLLLSRIFACFTLFMIASSAHAETYGDPLHYQLPKRIPVIDAPSRVSRSSETAFSGKVNINTADAATLDKRLKGIGAAKAKAIVEYRSEHGPFQAIDELIEVKGIGPAILEKNAQVLTID</sequence>
<evidence type="ECO:0008006" key="4">
    <source>
        <dbReference type="Google" id="ProtNLM"/>
    </source>
</evidence>
<keyword evidence="1" id="KW-0732">Signal</keyword>
<dbReference type="PANTHER" id="PTHR21180:SF32">
    <property type="entry name" value="ENDONUCLEASE_EXONUCLEASE_PHOSPHATASE FAMILY DOMAIN-CONTAINING PROTEIN 1"/>
    <property type="match status" value="1"/>
</dbReference>
<keyword evidence="3" id="KW-1185">Reference proteome</keyword>
<feature type="chain" id="PRO_5046652213" description="Competence protein ComEA" evidence="1">
    <location>
        <begin position="25"/>
        <end position="122"/>
    </location>
</feature>
<dbReference type="Proteomes" id="UP000616499">
    <property type="component" value="Unassembled WGS sequence"/>
</dbReference>
<reference evidence="3" key="1">
    <citation type="journal article" date="2019" name="Int. J. Syst. Evol. Microbiol.">
        <title>The Global Catalogue of Microorganisms (GCM) 10K type strain sequencing project: providing services to taxonomists for standard genome sequencing and annotation.</title>
        <authorList>
            <consortium name="The Broad Institute Genomics Platform"/>
            <consortium name="The Broad Institute Genome Sequencing Center for Infectious Disease"/>
            <person name="Wu L."/>
            <person name="Ma J."/>
        </authorList>
    </citation>
    <scope>NUCLEOTIDE SEQUENCE [LARGE SCALE GENOMIC DNA]</scope>
    <source>
        <strain evidence="3">JCM 13501</strain>
    </source>
</reference>
<comment type="caution">
    <text evidence="2">The sequence shown here is derived from an EMBL/GenBank/DDBJ whole genome shotgun (WGS) entry which is preliminary data.</text>
</comment>
<protein>
    <recommendedName>
        <fullName evidence="4">Competence protein ComEA</fullName>
    </recommendedName>
</protein>
<accession>A0ABQ2GM21</accession>
<evidence type="ECO:0000256" key="1">
    <source>
        <dbReference type="SAM" id="SignalP"/>
    </source>
</evidence>
<dbReference type="InterPro" id="IPR051675">
    <property type="entry name" value="Endo/Exo/Phosphatase_dom_1"/>
</dbReference>
<name>A0ABQ2GM21_9PSED</name>
<dbReference type="Gene3D" id="1.10.150.280">
    <property type="entry name" value="AF1531-like domain"/>
    <property type="match status" value="1"/>
</dbReference>
<dbReference type="InterPro" id="IPR004509">
    <property type="entry name" value="Competence_ComEA_HhH"/>
</dbReference>